<dbReference type="InterPro" id="IPR018511">
    <property type="entry name" value="Hemolysin-typ_Ca-bd_CS"/>
</dbReference>
<feature type="compositionally biased region" description="Polar residues" evidence="1">
    <location>
        <begin position="1568"/>
        <end position="1582"/>
    </location>
</feature>
<feature type="domain" description="DUF5801" evidence="3">
    <location>
        <begin position="2716"/>
        <end position="2875"/>
    </location>
</feature>
<dbReference type="PROSITE" id="PS00330">
    <property type="entry name" value="HEMOLYSIN_CALCIUM"/>
    <property type="match status" value="2"/>
</dbReference>
<name>A0AAU7S5C2_9HYPH</name>
<evidence type="ECO:0000256" key="1">
    <source>
        <dbReference type="SAM" id="MobiDB-lite"/>
    </source>
</evidence>
<dbReference type="Gene3D" id="2.60.40.10">
    <property type="entry name" value="Immunoglobulins"/>
    <property type="match status" value="4"/>
</dbReference>
<dbReference type="InterPro" id="IPR011049">
    <property type="entry name" value="Serralysin-like_metalloprot_C"/>
</dbReference>
<gene>
    <name evidence="4" type="ORF">ABM479_30655</name>
</gene>
<dbReference type="InterPro" id="IPR010221">
    <property type="entry name" value="VCBS_dom"/>
</dbReference>
<dbReference type="EMBL" id="CP157962">
    <property type="protein sequence ID" value="XBT97621.1"/>
    <property type="molecule type" value="Genomic_DNA"/>
</dbReference>
<feature type="region of interest" description="Disordered" evidence="1">
    <location>
        <begin position="158"/>
        <end position="177"/>
    </location>
</feature>
<dbReference type="PRINTS" id="PR00313">
    <property type="entry name" value="CABNDNGRPT"/>
</dbReference>
<dbReference type="Pfam" id="PF17803">
    <property type="entry name" value="Cadherin_4"/>
    <property type="match status" value="4"/>
</dbReference>
<reference evidence="4" key="1">
    <citation type="submission" date="2024-06" db="EMBL/GenBank/DDBJ databases">
        <authorList>
            <person name="Li T."/>
            <person name="Gao R."/>
        </authorList>
    </citation>
    <scope>NUCLEOTIDE SEQUENCE</scope>
    <source>
        <strain evidence="4">ZPR3</strain>
        <plasmid evidence="4">unnamed2</plasmid>
    </source>
</reference>
<dbReference type="InterPro" id="IPR013783">
    <property type="entry name" value="Ig-like_fold"/>
</dbReference>
<dbReference type="InterPro" id="IPR043824">
    <property type="entry name" value="DUF5801"/>
</dbReference>
<dbReference type="InterPro" id="IPR040853">
    <property type="entry name" value="RapA2_cadherin-like"/>
</dbReference>
<feature type="region of interest" description="Disordered" evidence="1">
    <location>
        <begin position="2365"/>
        <end position="2387"/>
    </location>
</feature>
<accession>A0AAU7S5C2</accession>
<feature type="region of interest" description="Disordered" evidence="1">
    <location>
        <begin position="1546"/>
        <end position="1584"/>
    </location>
</feature>
<feature type="domain" description="RapA2 cadherin-like" evidence="2">
    <location>
        <begin position="4049"/>
        <end position="4129"/>
    </location>
</feature>
<feature type="compositionally biased region" description="Low complexity" evidence="1">
    <location>
        <begin position="1720"/>
        <end position="1730"/>
    </location>
</feature>
<feature type="domain" description="RapA2 cadherin-like" evidence="2">
    <location>
        <begin position="4585"/>
        <end position="4670"/>
    </location>
</feature>
<dbReference type="GO" id="GO:0005509">
    <property type="term" value="F:calcium ion binding"/>
    <property type="evidence" value="ECO:0007669"/>
    <property type="project" value="InterPro"/>
</dbReference>
<feature type="region of interest" description="Disordered" evidence="1">
    <location>
        <begin position="1711"/>
        <end position="1756"/>
    </location>
</feature>
<feature type="compositionally biased region" description="Polar residues" evidence="1">
    <location>
        <begin position="162"/>
        <end position="177"/>
    </location>
</feature>
<keyword evidence="4" id="KW-0614">Plasmid</keyword>
<dbReference type="Gene3D" id="2.60.120.260">
    <property type="entry name" value="Galactose-binding domain-like"/>
    <property type="match status" value="1"/>
</dbReference>
<dbReference type="NCBIfam" id="TIGR01965">
    <property type="entry name" value="VCBS_repeat"/>
    <property type="match status" value="7"/>
</dbReference>
<dbReference type="NCBIfam" id="TIGR03660">
    <property type="entry name" value="T1SS_rpt_143"/>
    <property type="match status" value="7"/>
</dbReference>
<dbReference type="InterPro" id="IPR019959">
    <property type="entry name" value="T1SS-143_rpt-cont_dom"/>
</dbReference>
<dbReference type="InterPro" id="IPR001343">
    <property type="entry name" value="Hemolysn_Ca-bd"/>
</dbReference>
<feature type="compositionally biased region" description="Polar residues" evidence="1">
    <location>
        <begin position="1546"/>
        <end position="1557"/>
    </location>
</feature>
<organism evidence="4">
    <name type="scientific">Rhizobium sp. ZPR3</name>
    <dbReference type="NCBI Taxonomy" id="3158967"/>
    <lineage>
        <taxon>Bacteria</taxon>
        <taxon>Pseudomonadati</taxon>
        <taxon>Pseudomonadota</taxon>
        <taxon>Alphaproteobacteria</taxon>
        <taxon>Hyphomicrobiales</taxon>
        <taxon>Rhizobiaceae</taxon>
        <taxon>Rhizobium/Agrobacterium group</taxon>
        <taxon>Rhizobium</taxon>
    </lineage>
</organism>
<sequence length="5988" mass="600177">MEDLRISTVDHEAASHDFASSGRDEGVAADISADYSLPLSQNADVAAFEVAQAEEQQANGKTGRLAANEPQNTAARQPIQIVPDNGNVVHLPPNTSIDDIHVEGRNLVLIQADGTRIVIINGALHVPTFLIGEVTLPQQAVVAALQQQGINVAEGPDGSVHAGNSTDSGHQFTDSQAGNARTPLNLIGLLGPGGGFGGGSGGDLSGTQTRVPFIDPQATETASLVERGSSTGTFLTSSSTGRFGFGGNNASITTVTLVGEAEITSSGTQQLSGLTSGGVAVVVTQNGQTVTGVANGVTVFTLVFNASTGEYTFTQLAALDHPRGANSASDVLELQFRYTVSDTSGHTVSAVANVDITDSVPVAAVGTAGSVTEAALAAGNAALTHDTGAATATGSLNISWGADSANTDKGGLGDRSVAFTNATVAATGEDNGVLTSHGLAVHTAILANGTLVGYTGETTPTATSASNVVFYATVSDTDNGHYNFTLVQSLDDAKGSDAITLTFGYTATDSDGDTATNSFTITVADDKPVAAIGDAGSVTEGALANGNAALTHATGDATATGSLNISWGADNANTDKGGAGDRSVAFTNATVTTQGQDGEALSSHGLAVHTTLLADGTLVGYTGEAAPTATSASNVVFYATVSDTDNGHYNFTLVQSLDDAKGSDAITLTFGYTATDSDGDTATNSFTITVADDKPVAALGDAGSVTEGALASGNENPHVESDATATGSLNISWGADNANTNQGGAGDRSVAFTNATVAATGEDNGALSSHGLAVHTAILADGTLVGYTGEVAPTATSASNVVFYATVSDTDNGHYNFTLVQSLDDAKGSDAITLTFGYTATDSDGDTATNSFTITVADDKPVAALGDAGSVTEGALASGNENPHVATDAITTGSLNISWGADNANTNQGGAGDRSVAFTDATVTTQGQDGEALSSHGLAVHTAILADGTLVGYTGDVAPTAAMDAKGAVGSNIVFYATVSDTDNGHYNFTLVQSLDDAKGSDAITLTFGYTATDSDGDTATNSFTITVADDKPVAALGDAGSVTEGALASGNENPHVEGDASATGSLNISWGADNANTDKGGAGDRSVAFTDAKVTTQGQDGEALSSHGLAVHTVLLADGTLVGYTGETAPTATSASNVVFYATVSDTDNGHYNFTLVQSLDDAKGSDAITLTFGYTATDSDGDTATNSFTVTVADDKPVAALGDAGSVTEGALANGNAALTHATGDATATGSLNISWGADNANTNQGGAGDRSVAFTNATVTTQGQDGEALSSHGLAVHTAILADGTLVGYTGEAAPTATSASNVVFYATVSDTDNGHYNFTLVQSLDDAKGSDAITLTFGYTATDSDGDTATNSFTITVADDKPVASAGDAGSVTEGALTGGNENPHVATDAITTGSLNISWGADNANTNQGGAGDRSVAFTDATVSVTGENNGTLSSHGLAVHTALLADGTLVGYTGDVAPTAVADAKGGIGSNIVFYATVSDTDNGHYNFTLVQSLDDAKGSDAITLTFGYTATDSDGDTAANSFTVTVADDKPVASDVTVGTGSLYDTTPTEQMPLRPFVESSEGSTPSEGATDSVSGGSGSLFTAGADGFQQVSFTDPTGLKGIYIDANGVAHKEGLSYSTTTDNLGNTIYTATGKESGQVLFTLTVGADGSYTYVQSGAFADAKGSDNENFKISFEVTDGDGDKATGSLTLNVADSLPVANNVTVDSGSLHDTTSTSSGTNPSPVQPLVEQPSEGSTPPDGAKSDSVSGAAGSLFTTGADGFARLTFINPTGLKAINIDENGVAHKEGLSYSTSRDDSGDTIYTATGKDSGHVIFTLTVHADGSYTYVQSGAFADAKGSDNENFKIGFEVTDGDGDKSTGSLTLNVADSLPVASAVTAEHLVNDDMFTGGNPDQTDEYKSVSGNVGSLFNMGADGFKSVAIAHSDLPKLTTIYTDANGVAHQEAATWSKAQVADGSTTWIASSEHNQTVATLTINADGSYTFSTGAPLAHPTSQDAEETLSLTFNFTVTDGDGDKATGSLTVGVKDDVPIAHTVDNTASPLNDDAQAGGNQDVNDANAHSVSGAAGALFSAGADGFASVSIDQSSLPALKTIYVDANGFAQQEDVTWGKPTISGGATTWVASSANHDAVATLTISADGSYTFSTSAPLVHPTSGTTEESLPLTFTFTVTDGDNDTSTGSLTLHVTDDVPLANSVTVTSVTLNDDALKGGNPDTVGVADTDTVSGASGTLFTGGADGVHQVTLGTTTDFSAIYTGKDGFAHVESVVWGSPTTTAGGETIWVATGKDSGQTVATLTIGTDGSYSFTLSAPVAHGASQTAENTQDLTFNFTVTDGDSDTASGALTVTVKDDAPIAYKVDATSTPLNDDAQAHGNPDGGSADVNTINGDAGALFSAGADGVKSVSMDSLPTLKAIYLDSHGIGHQESVTWASSSANGVTTWTATGASSHATVAVLTIGSDGSYSFAADAPLVHSTASTTEDSLTLNFGFTVTDGDGDAAKGSLAIAITDDVPVASGTTVAARADEGDIYNLLSHGNSPLDGTHDGSSSQPALFGLGFAATVSGSVASTVSFGADGAAVGGGFSFTANATSTLAALHLTSGGEVLSYAVVNNVIIGYVDNDHHSGYNPLFDRPVLSLTLSGDGSFTFQQYDQLDNVAGAGNDLRSGTGSISAIDFGSVIQATDGDGDSVTLTGALKVTIVDDAPKVDLALTGSITIDESGSGDNDVSASNSVRSLFAGITGGNDPHMSTVYAQHSVVSPSVSMGADDASGATSSLTLHIDNADSGLTTTAGQAITLSQLADGTVVGKIADGEIAFAIRIDDSGKVSIAQYMALANPNPSKSDGDLVDLNGKLSAVLSATDSDGDTVSTSVSIGSSIHFDDDGPSIGNAVSTKTLAEHDLVTNSGSLSPSGISTGTVALNLAFGADGPAAHAVTFVARSNGSYFSASYGNNQTLDATKLSSGGHALSYSVSSDGMTLIAYTGSNAADQSSWVFKVALSQDSGHASGAYNFTLYKALDDVNGQTNLSDIKLTFQVAGHDGDGDTTKGTQSFSVDVTDDGPSISSFAVDKTQAITVDEHGLTTASPISASTGTHSIVTATVNAGADGLASQVYSLQVGSNANSGLSTIDNHAITLQQQAAGTVNGVYTGADGKTHIAFTISIDSGSGALSVTENVALKDIVNNNPVDHLNLATGSLSAVVTVMDGDGDTASKSADLSGVITFKDDVPTIGSVSIGGVGENDLATTHPSATGSLAISFGADGAKSVAFSSASAASNVTGPNGLSSNGKPLAYAFIGSLLVAYTGSMPTAADAANVVFTVALAVAGSGSYAFTLLQPLDHSGAIAANGSHAIDLTFGYTATDGDNDTASGSFTVEVNAAGTVTGQTIDYSAISTGVTVNLSDVSQTVGSQTIAANMATDAGTTHVVGRDNVAGMTHVIGTSGDDTLIGGAGDTLTGGAGNDTFVAAGGTVTVTDLHDKDIVKVLNGATAAITATGDWTATSDTVNNGTATINANGHNIDLSAAGGNGWTLTNAGNATGVTLVGSNHGDTIIGGSGDDIIRAGTGSDTIDAGAGNDKIYMSADLADAAAYGPRSFDLGAGIKIDVSLDHMSGTGDSVNGGAGDDTLYLQGSGSNGYVLDYRSTSGLQLQGVEHIVGTDSNDLIAVSKTYMSDAAGGGVTIDGGAGDDVIFGGAGNDTLIGGAGNDIIVAGTGNDTILGGTGSDKIYYTVGSGNDRIDGGATLVGGKETDTDELHIVGDGNGHTYTIGEIALSDTGNIVSADDHADLTIGVSGGGSVRADGIEDLYLDLGGSAGNTIVFGNVSDTALAPDTIVVNSGSGNDTFDMTGLTGNVHIVINDSDPVATAGSDTDTLKLAGKWADWTVTHTGTDDGTGSYTLTNGTETITVTNVEQFTFMGENGGAGGTLSLSQLMNVAPVANNFTALSAVIEDSSSETVEGFILHGNHATDANTNKFDTLTVVGISAGTTPSAVANVAGSDPTVVDGTYGKLTIYADGTYSYTLDDTKNATNSLSQGEQVKEVFDYTVQDAHGVQSSATVTINVIGTNDAPIAVAEAASVTEDTAVTATGSLLAGASDVDHLDVLSVAKVGDVTDGHAGVAGTYGTLTWDSTSGEYTYVLNNADPAVQHLIPNETLTDTFTFTITDNHGATSTQTLTVTINGSDDFPVIIGAQDAGGHTVASNLLVDGDFAHATASAWTNGGGFIWATEGTGWTISGTEPGQTGVRLEEIASNYNGVTSSNGAPMVDLGASPGNIAISQTVHGLTDGASYVLSFEYGTPANGTAAVQVWWNGELVDTLTPTPGAGPMSTITLPLTAHGSDNTISFVEVGTASDNTGTYLANVSLTAASATSLPVIADAMNENDTHSFTFGSAQFNYGADGQGTTGALTFDTTHAVVSGPQGITLGMPQLSFDGSTITVTPGTAFDALGAGEIAKISIPFEVTDRNGSVTSGVYELTVTGTDDAPVILASSQTSGSVVEQGLDASGHAVGTSTVSGIMASSDVDHGDTATWSIVSGQTTVSSVHGTYGTLQMDAGSGKWTYTIDEKAADSLQLGDQKVDSFTVEVADGHGGIATQQVNITVNGSNDAPVISGAATGSVAEAGVNVAVSAGTVSGSLTASDVDDTSFTWSVVDPKNSANSAGSEVGAYGTLSVDQTGKWTYVLDQSKADPLTASDQKHDVFAVQVSDGHGGVTTQTVDVTVNGTNDAPTFTGDTGSILEGSTTPISGAIVVSDVDANQSSFTTASSNSIAGAHGTFTFTNDGSATGTWTYALNNNDTAVQALTAGAKLTDTLALTSADGTPHNVTVTITGVDNPPVFGTGTTTGSVTEDASYSVGSELITNGDFQSYYFSGTHSYPTNWSLTGSVYDVNGGRLDSTSAMLVSNTSSINSLSQTISTVVGQTYQLSFYMQDFATSLPGGAAAIFDVTTGSQTQAISYTYSNSSNSPYVLYTVNFVATNSSTLIKFWSPYQPFGSFNIDDVSVKAVSGTPGIETTTGSIAFTDTHASYTHTVSYATPAGSSYYGTFAASVDNTNNKVNWTFSVNDSAIQSLGVNDHINQTYTLTLSDGHGGTVTKDVVVTVNGTNDAPTLSNVAATASYNAGNAAIVLSSTTTANDVDNATLASAKVSVSGGFISGDTLTATVTGTSITASYNAATGVLTLTGNDTLAHYQAVLDSVTFSSTSSSTTTRTISWSVNDGTIDSSVSTTTITVAPHVNVAPVLDLDTAASGSDELLTYTRQTTVNLAPRALVTDSDSSNFNGGTLTISSPGASDKLSILNQGMSSGKIGVSGSNVTYGGTKIGTYTSSDGGATLTITFTSNSATPTAITALLKDIQFNSNSNSGDGRIVSFTITDGDGGSASANVTLQAPSMPAGTSGEAINLALADPSHHVGAVTLSVAGLPAGWVLSEGTHNADGTWTVVTNNPSSLTVTSPDGVTGAVVLQVTETWTNADGSTGMATVADNVEAYAKGSPIFAWSGDDTLTASSGNDTLVFANTIGTDVVHKFDVAHDKIDLIGFAGFNSFADVLAHLSSDASGNAVITLGNGETITLAGVSAAALTADDFLFNEAVVTHNSGDMVVADGALMPFSGTLDNTGSIHISSAGSETDFEIVQQGLTLTGGGKVTLSDSASNVIFGSSDHVTLTNVDNTISGAGQIGDGHLTLVNAGTIIADGSHALVIDTGANAVSNTGTLEATGTGGLHIHSDVVNNGLLWANGGDVNLDGNVSGTGTVLVSGHAGLEIGGSFDEAITLGKDAQATITIDHAAAFSGTIAGLDGNDALRFGDISAATASFSYTENAAKTGGVLTVTDGTHTASIGLTGEYSAGDFSLGHDGTSAEIDFSGIGHLYGTDGNDTLTSGGGYTMTGGAGADTFVLDAKALHNLNMADVITDFSPKGDGDKLDVSNLLNALVGEHPGMTEASAVASMTAAVDAATNSTKISVNTGSETHVVATLQNYAPTGHDAVHVLFNNHEEQLATHTQTAGA</sequence>
<protein>
    <submittedName>
        <fullName evidence="4">VCBS domain-containing protein</fullName>
    </submittedName>
</protein>
<feature type="domain" description="RapA2 cadherin-like" evidence="2">
    <location>
        <begin position="4466"/>
        <end position="4551"/>
    </location>
</feature>
<dbReference type="Pfam" id="PF00353">
    <property type="entry name" value="HemolysinCabind"/>
    <property type="match status" value="6"/>
</dbReference>
<dbReference type="Pfam" id="PF19116">
    <property type="entry name" value="DUF5801"/>
    <property type="match status" value="3"/>
</dbReference>
<geneLocation type="plasmid" evidence="4">
    <name>unnamed2</name>
</geneLocation>
<dbReference type="SUPFAM" id="SSF51120">
    <property type="entry name" value="beta-Roll"/>
    <property type="match status" value="4"/>
</dbReference>
<evidence type="ECO:0000259" key="2">
    <source>
        <dbReference type="Pfam" id="PF17803"/>
    </source>
</evidence>
<feature type="domain" description="DUF5801" evidence="3">
    <location>
        <begin position="3073"/>
        <end position="3216"/>
    </location>
</feature>
<evidence type="ECO:0000313" key="4">
    <source>
        <dbReference type="EMBL" id="XBT97621.1"/>
    </source>
</evidence>
<dbReference type="RefSeq" id="WP_349962791.1">
    <property type="nucleotide sequence ID" value="NZ_CP157962.1"/>
</dbReference>
<feature type="region of interest" description="Disordered" evidence="1">
    <location>
        <begin position="2042"/>
        <end position="2063"/>
    </location>
</feature>
<feature type="domain" description="RapA2 cadherin-like" evidence="2">
    <location>
        <begin position="4704"/>
        <end position="4774"/>
    </location>
</feature>
<proteinExistence type="predicted"/>
<feature type="domain" description="DUF5801" evidence="3">
    <location>
        <begin position="266"/>
        <end position="354"/>
    </location>
</feature>
<evidence type="ECO:0000259" key="3">
    <source>
        <dbReference type="Pfam" id="PF19116"/>
    </source>
</evidence>